<accession>A0A091CBY3</accession>
<reference evidence="5 6" key="1">
    <citation type="submission" date="2014-08" db="EMBL/GenBank/DDBJ databases">
        <title>Genome sequence of Tetragenococcus muriaticus.</title>
        <authorList>
            <person name="Chuea-nongthon C."/>
            <person name="Rodtong S."/>
            <person name="Yongsawatdigul J."/>
            <person name="Steele J.L."/>
            <person name="Liu X.-y."/>
            <person name="Speers J."/>
            <person name="Glasner J.D."/>
            <person name="Neeno-Eckwall E.C."/>
        </authorList>
    </citation>
    <scope>NUCLEOTIDE SEQUENCE [LARGE SCALE GENOMIC DNA]</scope>
    <source>
        <strain evidence="5 6">PMC-11-5</strain>
    </source>
</reference>
<dbReference type="GO" id="GO:0006094">
    <property type="term" value="P:gluconeogenesis"/>
    <property type="evidence" value="ECO:0007669"/>
    <property type="project" value="UniProtKB-UniRule"/>
</dbReference>
<evidence type="ECO:0000256" key="1">
    <source>
        <dbReference type="ARBA" id="ARBA00022801"/>
    </source>
</evidence>
<evidence type="ECO:0000313" key="6">
    <source>
        <dbReference type="Proteomes" id="UP000029380"/>
    </source>
</evidence>
<dbReference type="Pfam" id="PF06874">
    <property type="entry name" value="FBPase_2"/>
    <property type="match status" value="1"/>
</dbReference>
<sequence length="640" mass="74205">MKEENYYKLLKEIFVNKESVVTELINLEAILRLPKGTEHFISDVHGEYDAFDHVLRNGSGSVKEKIKECFNETEVDIDDLATLIYYPEEKIKLEKMTKETADMKAWYAQKIQLLIPVVNYTSRKYTRSKVHKALPDRFSYIVEELLTEKQQETDKQDYIQAIIDNVIQLNQAASLISALCYVIQRFVVDHLHVVGDIYDRGPAPDLIMERLIHYHSVDIQWGNHDIIWLAGMAGSPLALMNVLRICARYGNLGIVEERYGVNLRPLVEYSWKHYTVRDKFIPKLEDETSFSAEEKNNLNKIQQATAILQFKLEGQLIKRRPEFLMDERRMLDFIDYTKSTIQLQGKTYSLVDFSAPTIDPADPCALTKEEEELIKNLLRSFQNSEPLKRHMDFLMKKGSMYLRYNGNLLLHGCIPLHQNGDFKSFRLGQKHYSGKELLDFFEEQIRYSYDHPEVSNDFATDLLWYLWTGECSSLFGKKEMATFERYYIADSGTHHEEKNAYYRLRNQESICKEILKDFDLPTNGHIINGHTPVKAYKGENPIKANGSMLVIDGGFAKSYQKETGLAGYTLLFNSYGLQLVAHQPFSSVNEAVTQQIDILSTKRLVEEVERRTTVAQTNIGKKLIQEKEALETLYKNYDVY</sequence>
<dbReference type="RefSeq" id="WP_028790901.1">
    <property type="nucleotide sequence ID" value="NZ_JPVU01000275.1"/>
</dbReference>
<dbReference type="HAMAP" id="MF_01854">
    <property type="entry name" value="FBPase_class3"/>
    <property type="match status" value="1"/>
</dbReference>
<dbReference type="UniPathway" id="UPA00138"/>
<evidence type="ECO:0000256" key="3">
    <source>
        <dbReference type="ARBA" id="ARBA00023277"/>
    </source>
</evidence>
<dbReference type="GO" id="GO:0042132">
    <property type="term" value="F:fructose 1,6-bisphosphate 1-phosphatase activity"/>
    <property type="evidence" value="ECO:0007669"/>
    <property type="project" value="UniProtKB-UniRule"/>
</dbReference>
<keyword evidence="1 4" id="KW-0378">Hydrolase</keyword>
<comment type="pathway">
    <text evidence="4">Carbohydrate biosynthesis; gluconeogenesis.</text>
</comment>
<comment type="caution">
    <text evidence="5">The sequence shown here is derived from an EMBL/GenBank/DDBJ whole genome shotgun (WGS) entry which is preliminary data.</text>
</comment>
<dbReference type="InterPro" id="IPR029052">
    <property type="entry name" value="Metallo-depent_PP-like"/>
</dbReference>
<comment type="catalytic activity">
    <reaction evidence="4">
        <text>beta-D-fructose 1,6-bisphosphate + H2O = beta-D-fructose 6-phosphate + phosphate</text>
        <dbReference type="Rhea" id="RHEA:11064"/>
        <dbReference type="ChEBI" id="CHEBI:15377"/>
        <dbReference type="ChEBI" id="CHEBI:32966"/>
        <dbReference type="ChEBI" id="CHEBI:43474"/>
        <dbReference type="ChEBI" id="CHEBI:57634"/>
        <dbReference type="EC" id="3.1.3.11"/>
    </reaction>
</comment>
<dbReference type="OrthoDB" id="9779903at2"/>
<keyword evidence="3 4" id="KW-0119">Carbohydrate metabolism</keyword>
<dbReference type="PIRSF" id="PIRSF000906">
    <property type="entry name" value="FBPtase_Bacill"/>
    <property type="match status" value="1"/>
</dbReference>
<dbReference type="AlphaFoldDB" id="A0A091CBY3"/>
<proteinExistence type="inferred from homology"/>
<organism evidence="5 6">
    <name type="scientific">Tetragenococcus muriaticus PMC-11-5</name>
    <dbReference type="NCBI Taxonomy" id="1302649"/>
    <lineage>
        <taxon>Bacteria</taxon>
        <taxon>Bacillati</taxon>
        <taxon>Bacillota</taxon>
        <taxon>Bacilli</taxon>
        <taxon>Lactobacillales</taxon>
        <taxon>Enterococcaceae</taxon>
        <taxon>Tetragenococcus</taxon>
    </lineage>
</organism>
<evidence type="ECO:0000256" key="2">
    <source>
        <dbReference type="ARBA" id="ARBA00023211"/>
    </source>
</evidence>
<protein>
    <recommendedName>
        <fullName evidence="4">Fructose-1,6-bisphosphatase class 3</fullName>
        <shortName evidence="4">FBPase class 3</shortName>
        <ecNumber evidence="4">3.1.3.11</ecNumber>
    </recommendedName>
    <alternativeName>
        <fullName evidence="4">D-fructose-1,6-bisphosphate 1-phosphohydrolase class 3</fullName>
    </alternativeName>
</protein>
<keyword evidence="2 4" id="KW-0464">Manganese</keyword>
<dbReference type="EC" id="3.1.3.11" evidence="4"/>
<comment type="similarity">
    <text evidence="4">Belongs to the FBPase class 3 family.</text>
</comment>
<dbReference type="EMBL" id="JPVU01000275">
    <property type="protein sequence ID" value="KFN89383.1"/>
    <property type="molecule type" value="Genomic_DNA"/>
</dbReference>
<dbReference type="Proteomes" id="UP000029380">
    <property type="component" value="Unassembled WGS sequence"/>
</dbReference>
<dbReference type="SUPFAM" id="SSF56300">
    <property type="entry name" value="Metallo-dependent phosphatases"/>
    <property type="match status" value="1"/>
</dbReference>
<dbReference type="PATRIC" id="fig|1302649.3.peg.2509"/>
<dbReference type="InterPro" id="IPR009164">
    <property type="entry name" value="FBPtase_class3"/>
</dbReference>
<evidence type="ECO:0000313" key="5">
    <source>
        <dbReference type="EMBL" id="KFN89383.1"/>
    </source>
</evidence>
<name>A0A091CBY3_9ENTE</name>
<gene>
    <name evidence="4" type="primary">fbp</name>
    <name evidence="5" type="ORF">TMUPMC115_2523</name>
</gene>
<evidence type="ECO:0000256" key="4">
    <source>
        <dbReference type="HAMAP-Rule" id="MF_01854"/>
    </source>
</evidence>
<comment type="cofactor">
    <cofactor evidence="4">
        <name>Mn(2+)</name>
        <dbReference type="ChEBI" id="CHEBI:29035"/>
    </cofactor>
</comment>
<dbReference type="Gene3D" id="3.60.21.10">
    <property type="match status" value="1"/>
</dbReference>